<name>A0AAP9LZG9_9FIRM</name>
<dbReference type="Proteomes" id="UP000501069">
    <property type="component" value="Chromosome"/>
</dbReference>
<dbReference type="AlphaFoldDB" id="A0AAP9LZG9"/>
<accession>A0AAP9LZG9</accession>
<evidence type="ECO:0000313" key="2">
    <source>
        <dbReference type="Proteomes" id="UP000501069"/>
    </source>
</evidence>
<evidence type="ECO:0000313" key="1">
    <source>
        <dbReference type="EMBL" id="QIX91161.1"/>
    </source>
</evidence>
<reference evidence="1 2" key="1">
    <citation type="submission" date="2019-11" db="EMBL/GenBank/DDBJ databases">
        <title>FDA dAtabase for Regulatory Grade micrObial Sequences (FDA-ARGOS): Supporting development and validation of Infectious Disease Dx tests.</title>
        <authorList>
            <person name="Turner S."/>
            <person name="Byrd R."/>
            <person name="Tallon L."/>
            <person name="Sadzewicz L."/>
            <person name="Vavikolanu K."/>
            <person name="Mehta A."/>
            <person name="Aluvathingal J."/>
            <person name="Nadendla S."/>
            <person name="Myers T."/>
            <person name="Yan Y."/>
            <person name="Sichtig H."/>
        </authorList>
    </citation>
    <scope>NUCLEOTIDE SEQUENCE [LARGE SCALE GENOMIC DNA]</scope>
    <source>
        <strain evidence="1 2">FDAARGOS_739</strain>
    </source>
</reference>
<organism evidence="1 2">
    <name type="scientific">Enterocloster clostridioformis</name>
    <dbReference type="NCBI Taxonomy" id="1531"/>
    <lineage>
        <taxon>Bacteria</taxon>
        <taxon>Bacillati</taxon>
        <taxon>Bacillota</taxon>
        <taxon>Clostridia</taxon>
        <taxon>Lachnospirales</taxon>
        <taxon>Lachnospiraceae</taxon>
        <taxon>Enterocloster</taxon>
    </lineage>
</organism>
<dbReference type="RefSeq" id="WP_139227173.1">
    <property type="nucleotide sequence ID" value="NZ_CABKQO010000021.1"/>
</dbReference>
<dbReference type="EMBL" id="CP050964">
    <property type="protein sequence ID" value="QIX91161.1"/>
    <property type="molecule type" value="Genomic_DNA"/>
</dbReference>
<gene>
    <name evidence="1" type="ORF">FOC47_11745</name>
</gene>
<protein>
    <submittedName>
        <fullName evidence="1">Uncharacterized protein</fullName>
    </submittedName>
</protein>
<proteinExistence type="predicted"/>
<sequence length="96" mass="11775">MKRNALRIPQSGNQERIIAYFLENDGQYIRDLAIRSLSEHFYCNYFAVYSLESYITELDDNIRRWKEDEAGYIKKSLTWFRLFYNFQERDVVELRM</sequence>
<dbReference type="GeneID" id="57961832"/>